<gene>
    <name evidence="1" type="ORF">B5P44_p00004</name>
</gene>
<dbReference type="InterPro" id="IPR027417">
    <property type="entry name" value="P-loop_NTPase"/>
</dbReference>
<accession>A0A343VQX5</accession>
<organism evidence="1">
    <name type="scientific">Mycolicibacterium sp. CBMA 213</name>
    <dbReference type="NCBI Taxonomy" id="1968788"/>
    <lineage>
        <taxon>Bacteria</taxon>
        <taxon>Bacillati</taxon>
        <taxon>Actinomycetota</taxon>
        <taxon>Actinomycetes</taxon>
        <taxon>Mycobacteriales</taxon>
        <taxon>Mycobacteriaceae</taxon>
        <taxon>Mycolicibacterium</taxon>
    </lineage>
</organism>
<name>A0A343VQX5_9MYCO</name>
<dbReference type="EMBL" id="MF600313">
    <property type="protein sequence ID" value="AVN58299.1"/>
    <property type="molecule type" value="Genomic_DNA"/>
</dbReference>
<proteinExistence type="predicted"/>
<evidence type="ECO:0000313" key="1">
    <source>
        <dbReference type="EMBL" id="AVN58299.1"/>
    </source>
</evidence>
<sequence>MGIFAQLIRRRPRTLSTWQAESDDVLPRVAPPPIHQPAQSLSVFEVDAPLDPIPLGIGLDGVVSWDPQGRSGLQVVGGTGSGTSEFNWAMIEQCRTRGWRVLIADGFGPEFVGFRGTANVSYVSDVCIDGEVRFGDYLTTVQLAHSIVTRRREASRHSGRGEGFAPLLLVLGEVAGPMSYWQHGGYTEQYRQVHTMVDDLLCAEPELRCYVLISPASGWEWRLPWSTATRCDTVMLGKPERPYLAHCSDPAATLEAVKAALGTTSWIPRGRGAFLSANHSIPNPVVFQSFLTPNPCSDFSRHPYPPDITTQWEQFRAAVSDKTPALHPQLFPGS</sequence>
<dbReference type="RefSeq" id="WP_155923673.1">
    <property type="nucleotide sequence ID" value="NZ_MZMR01000001.1"/>
</dbReference>
<protein>
    <submittedName>
        <fullName evidence="1">Uncharacterized protein</fullName>
    </submittedName>
</protein>
<dbReference type="Gene3D" id="3.40.50.300">
    <property type="entry name" value="P-loop containing nucleotide triphosphate hydrolases"/>
    <property type="match status" value="1"/>
</dbReference>
<dbReference type="AlphaFoldDB" id="A0A343VQX5"/>
<reference evidence="1" key="1">
    <citation type="journal article" date="2018" name="Front. Microbiol.">
        <title>Beyond the Limits: tRNA Array Units in Mycobacterium Genomes.</title>
        <authorList>
            <person name="Morgado S.M."/>
            <person name="Vicente A.C."/>
        </authorList>
    </citation>
    <scope>NUCLEOTIDE SEQUENCE</scope>
    <source>
        <strain evidence="1">CBMA 213</strain>
        <plasmid evidence="1">pCBMA213_1</plasmid>
    </source>
</reference>
<keyword evidence="1" id="KW-0614">Plasmid</keyword>
<geneLocation type="plasmid" evidence="1">
    <name>pCBMA213_1</name>
</geneLocation>